<dbReference type="EMBL" id="JAKJPO010000015">
    <property type="protein sequence ID" value="MCF7223399.1"/>
    <property type="molecule type" value="Genomic_DNA"/>
</dbReference>
<reference evidence="2" key="2">
    <citation type="submission" date="2022-01" db="EMBL/GenBank/DDBJ databases">
        <authorList>
            <person name="Zhou L.Y."/>
        </authorList>
    </citation>
    <scope>NUCLEOTIDE SEQUENCE</scope>
    <source>
        <strain evidence="2">TLK-CK17</strain>
    </source>
</reference>
<feature type="domain" description="Retropepsin-like aspartic endopeptidase" evidence="1">
    <location>
        <begin position="14"/>
        <end position="156"/>
    </location>
</feature>
<dbReference type="PANTHER" id="PTHR38037">
    <property type="entry name" value="ZN_PROTEASE DOMAIN-CONTAINING PROTEIN"/>
    <property type="match status" value="1"/>
</dbReference>
<dbReference type="InterPro" id="IPR008503">
    <property type="entry name" value="Asp_endopeptidase"/>
</dbReference>
<organism evidence="2 3">
    <name type="scientific">Marilutibacter chinensis</name>
    <dbReference type="NCBI Taxonomy" id="2912247"/>
    <lineage>
        <taxon>Bacteria</taxon>
        <taxon>Pseudomonadati</taxon>
        <taxon>Pseudomonadota</taxon>
        <taxon>Gammaproteobacteria</taxon>
        <taxon>Lysobacterales</taxon>
        <taxon>Lysobacteraceae</taxon>
        <taxon>Marilutibacter</taxon>
    </lineage>
</organism>
<protein>
    <submittedName>
        <fullName evidence="2">RimK/LysX family protein</fullName>
    </submittedName>
</protein>
<evidence type="ECO:0000313" key="3">
    <source>
        <dbReference type="Proteomes" id="UP001430796"/>
    </source>
</evidence>
<keyword evidence="3" id="KW-1185">Reference proteome</keyword>
<evidence type="ECO:0000259" key="1">
    <source>
        <dbReference type="Pfam" id="PF05618"/>
    </source>
</evidence>
<proteinExistence type="predicted"/>
<evidence type="ECO:0000313" key="2">
    <source>
        <dbReference type="EMBL" id="MCF7223399.1"/>
    </source>
</evidence>
<reference evidence="2" key="1">
    <citation type="submission" date="2022-01" db="EMBL/GenBank/DDBJ databases">
        <title>Lysobacter chinensis sp. nov., a bacterium isolated from cow dung compost.</title>
        <authorList>
            <person name="Liu Y."/>
        </authorList>
    </citation>
    <scope>NUCLEOTIDE SEQUENCE</scope>
    <source>
        <strain evidence="2">TLK-CK17</strain>
    </source>
</reference>
<dbReference type="InterPro" id="IPR021109">
    <property type="entry name" value="Peptidase_aspartic_dom_sf"/>
</dbReference>
<comment type="caution">
    <text evidence="2">The sequence shown here is derived from an EMBL/GenBank/DDBJ whole genome shotgun (WGS) entry which is preliminary data.</text>
</comment>
<dbReference type="SUPFAM" id="SSF50630">
    <property type="entry name" value="Acid proteases"/>
    <property type="match status" value="1"/>
</dbReference>
<dbReference type="RefSeq" id="WP_237056396.1">
    <property type="nucleotide sequence ID" value="NZ_JAKJPO010000015.1"/>
</dbReference>
<dbReference type="Proteomes" id="UP001430796">
    <property type="component" value="Unassembled WGS sequence"/>
</dbReference>
<dbReference type="Gene3D" id="2.40.70.10">
    <property type="entry name" value="Acid Proteases"/>
    <property type="match status" value="1"/>
</dbReference>
<dbReference type="PANTHER" id="PTHR38037:SF2">
    <property type="entry name" value="ATP-DEPENDENT ZINC PROTEASE DOMAIN-CONTAINING PROTEIN-RELATED"/>
    <property type="match status" value="1"/>
</dbReference>
<accession>A0ABS9HZ27</accession>
<name>A0ABS9HZ27_9GAMM</name>
<dbReference type="Pfam" id="PF05618">
    <property type="entry name" value="Zn_protease"/>
    <property type="match status" value="1"/>
</dbReference>
<sequence length="172" mass="18524">MSNPTPTPAAASIVLGWREWVALPALGLDAVRAKVDSGARSSALHVDRQWRFVEGGAPWVGFALTPGAGPDTDGEAGIRAVEAVAPVFDEREVTDSGGHTTRRVFLCTTMRLAGIEREIEINLSDRRGMLFPMLLGRTAIAPTFTIDPARSFLHGRPPADGATVHRRPHVPR</sequence>
<gene>
    <name evidence="2" type="ORF">L3V18_16620</name>
</gene>